<accession>A0A0H0XSY9</accession>
<sequence length="695" mass="75577">MAGQAGIAHAQDTQDTQDTRGVDTLPRDASVEEQMPQSRAVAREVYTAADFARFAPRNALDLIQQIPGFDVDQGGGGGRGFGQASENLLINGERVSSKSTSTADLLARIPVGNVVRVEVVDGAMLDIPGLSGRVANIIVLQGAVSGQFRWRPEWNTLSAPAQWFEGEISLTGSIGGVDYTLALENRDFARGRIGPSIITTADGVVDARINEASTLFNRPNISGFFSFDIAPEVEVNLNLTGGIEIFDAEEQEFREASSPLPPFVERFVTDSDEWYYEIGGDITFPVGPGQLKVIALESFDHRDRITNSLLDTAGLPTSGSQFIRVADQGERIGRGEYSWGMWGADFQVSAEAAFNRLDQDGRLFDYDPAAASFAEVEFPGGAGGVREDRYEALLSVGFPLTDNLSIQLVGGAEYSQISQTGANARSRIFRRPKGSIGLAWTPTDGLDVNFELARTVGQLSFGDFLASVDLSEEQANAGNSDLRPQQNWDIKLEIAKNFGEFGSATLALFDEQIEDLVLILPVAGGGEARGNIEAARRTGANLLGTLQLAPLGVEGAQLEVSVRWEQSQLIDPVTLAERRFDGNDPFEISLDFRHDIPRTDWAYGWNFQDTERAPSFRVEQESFEYGPSTSGSFFVEHKDVLGATANLQLGNIFNGPDTLLRTVYDGPRGSSPVLFTENRRRDRGQTITLTLTGSF</sequence>
<protein>
    <submittedName>
        <fullName evidence="14">Uncharacterized protein</fullName>
    </submittedName>
</protein>
<evidence type="ECO:0000256" key="4">
    <source>
        <dbReference type="ARBA" id="ARBA00022692"/>
    </source>
</evidence>
<evidence type="ECO:0000313" key="14">
    <source>
        <dbReference type="EMBL" id="KLI65116.1"/>
    </source>
</evidence>
<evidence type="ECO:0000256" key="3">
    <source>
        <dbReference type="ARBA" id="ARBA00022452"/>
    </source>
</evidence>
<evidence type="ECO:0000256" key="8">
    <source>
        <dbReference type="ARBA" id="ARBA00023170"/>
    </source>
</evidence>
<evidence type="ECO:0000256" key="7">
    <source>
        <dbReference type="ARBA" id="ARBA00023136"/>
    </source>
</evidence>
<organism evidence="14 15">
    <name type="scientific">Aurantiacibacter marinus</name>
    <dbReference type="NCBI Taxonomy" id="874156"/>
    <lineage>
        <taxon>Bacteria</taxon>
        <taxon>Pseudomonadati</taxon>
        <taxon>Pseudomonadota</taxon>
        <taxon>Alphaproteobacteria</taxon>
        <taxon>Sphingomonadales</taxon>
        <taxon>Erythrobacteraceae</taxon>
        <taxon>Aurantiacibacter</taxon>
    </lineage>
</organism>
<dbReference type="GO" id="GO:0009279">
    <property type="term" value="C:cell outer membrane"/>
    <property type="evidence" value="ECO:0007669"/>
    <property type="project" value="UniProtKB-SubCell"/>
</dbReference>
<comment type="caution">
    <text evidence="14">The sequence shown here is derived from an EMBL/GenBank/DDBJ whole genome shotgun (WGS) entry which is preliminary data.</text>
</comment>
<feature type="region of interest" description="Disordered" evidence="11">
    <location>
        <begin position="1"/>
        <end position="36"/>
    </location>
</feature>
<dbReference type="PANTHER" id="PTHR30069:SF29">
    <property type="entry name" value="HEMOGLOBIN AND HEMOGLOBIN-HAPTOGLOBIN-BINDING PROTEIN 1-RELATED"/>
    <property type="match status" value="1"/>
</dbReference>
<name>A0A0H0XSY9_9SPHN</name>
<dbReference type="PANTHER" id="PTHR30069">
    <property type="entry name" value="TONB-DEPENDENT OUTER MEMBRANE RECEPTOR"/>
    <property type="match status" value="1"/>
</dbReference>
<dbReference type="Gene3D" id="2.40.170.20">
    <property type="entry name" value="TonB-dependent receptor, beta-barrel domain"/>
    <property type="match status" value="1"/>
</dbReference>
<dbReference type="InterPro" id="IPR000531">
    <property type="entry name" value="Beta-barrel_TonB"/>
</dbReference>
<keyword evidence="2" id="KW-0813">Transport</keyword>
<dbReference type="SUPFAM" id="SSF56935">
    <property type="entry name" value="Porins"/>
    <property type="match status" value="1"/>
</dbReference>
<dbReference type="InterPro" id="IPR039426">
    <property type="entry name" value="TonB-dep_rcpt-like"/>
</dbReference>
<keyword evidence="5" id="KW-0732">Signal</keyword>
<proteinExistence type="inferred from homology"/>
<dbReference type="STRING" id="874156.GCA_001021555_01051"/>
<evidence type="ECO:0000256" key="11">
    <source>
        <dbReference type="SAM" id="MobiDB-lite"/>
    </source>
</evidence>
<gene>
    <name evidence="14" type="ORF">AAV99_01155</name>
</gene>
<dbReference type="InterPro" id="IPR036942">
    <property type="entry name" value="Beta-barrel_TonB_sf"/>
</dbReference>
<evidence type="ECO:0000313" key="15">
    <source>
        <dbReference type="Proteomes" id="UP000053455"/>
    </source>
</evidence>
<evidence type="ECO:0000256" key="10">
    <source>
        <dbReference type="RuleBase" id="RU003357"/>
    </source>
</evidence>
<keyword evidence="7 10" id="KW-0472">Membrane</keyword>
<dbReference type="EMBL" id="LBHU01000001">
    <property type="protein sequence ID" value="KLI65116.1"/>
    <property type="molecule type" value="Genomic_DNA"/>
</dbReference>
<feature type="domain" description="TonB-dependent receptor-like beta-barrel" evidence="12">
    <location>
        <begin position="298"/>
        <end position="589"/>
    </location>
</feature>
<dbReference type="Pfam" id="PF00593">
    <property type="entry name" value="TonB_dep_Rec_b-barrel"/>
    <property type="match status" value="1"/>
</dbReference>
<keyword evidence="6 10" id="KW-0798">TonB box</keyword>
<evidence type="ECO:0000256" key="6">
    <source>
        <dbReference type="ARBA" id="ARBA00023077"/>
    </source>
</evidence>
<evidence type="ECO:0000256" key="2">
    <source>
        <dbReference type="ARBA" id="ARBA00022448"/>
    </source>
</evidence>
<reference evidence="14 15" key="1">
    <citation type="submission" date="2015-04" db="EMBL/GenBank/DDBJ databases">
        <title>The draft genome sequence of Erythrobacter marinus HWDM-33.</title>
        <authorList>
            <person name="Zhuang L."/>
            <person name="Liu Y."/>
            <person name="Shao Z."/>
        </authorList>
    </citation>
    <scope>NUCLEOTIDE SEQUENCE [LARGE SCALE GENOMIC DNA]</scope>
    <source>
        <strain evidence="14 15">HWDM-33</strain>
    </source>
</reference>
<keyword evidence="15" id="KW-1185">Reference proteome</keyword>
<dbReference type="InterPro" id="IPR012910">
    <property type="entry name" value="Plug_dom"/>
</dbReference>
<feature type="compositionally biased region" description="Basic and acidic residues" evidence="11">
    <location>
        <begin position="17"/>
        <end position="30"/>
    </location>
</feature>
<dbReference type="GO" id="GO:0044718">
    <property type="term" value="P:siderophore transmembrane transport"/>
    <property type="evidence" value="ECO:0007669"/>
    <property type="project" value="TreeGrafter"/>
</dbReference>
<dbReference type="InterPro" id="IPR037066">
    <property type="entry name" value="Plug_dom_sf"/>
</dbReference>
<comment type="similarity">
    <text evidence="10">Belongs to the TonB-dependent receptor family.</text>
</comment>
<comment type="subcellular location">
    <subcellularLocation>
        <location evidence="1">Cell outer membrane</location>
        <topology evidence="1">Multi-pass membrane protein</topology>
    </subcellularLocation>
</comment>
<keyword evidence="3" id="KW-1134">Transmembrane beta strand</keyword>
<evidence type="ECO:0000256" key="9">
    <source>
        <dbReference type="ARBA" id="ARBA00023237"/>
    </source>
</evidence>
<dbReference type="PATRIC" id="fig|874156.12.peg.241"/>
<evidence type="ECO:0000259" key="13">
    <source>
        <dbReference type="Pfam" id="PF07715"/>
    </source>
</evidence>
<evidence type="ECO:0000256" key="1">
    <source>
        <dbReference type="ARBA" id="ARBA00004571"/>
    </source>
</evidence>
<keyword evidence="4" id="KW-0812">Transmembrane</keyword>
<evidence type="ECO:0000256" key="5">
    <source>
        <dbReference type="ARBA" id="ARBA00022729"/>
    </source>
</evidence>
<dbReference type="Proteomes" id="UP000053455">
    <property type="component" value="Unassembled WGS sequence"/>
</dbReference>
<dbReference type="GO" id="GO:0015344">
    <property type="term" value="F:siderophore uptake transmembrane transporter activity"/>
    <property type="evidence" value="ECO:0007669"/>
    <property type="project" value="TreeGrafter"/>
</dbReference>
<dbReference type="Gene3D" id="2.170.130.10">
    <property type="entry name" value="TonB-dependent receptor, plug domain"/>
    <property type="match status" value="1"/>
</dbReference>
<keyword evidence="9" id="KW-0998">Cell outer membrane</keyword>
<keyword evidence="8" id="KW-0675">Receptor</keyword>
<dbReference type="AlphaFoldDB" id="A0A0H0XSY9"/>
<evidence type="ECO:0000259" key="12">
    <source>
        <dbReference type="Pfam" id="PF00593"/>
    </source>
</evidence>
<feature type="domain" description="TonB-dependent receptor plug" evidence="13">
    <location>
        <begin position="40"/>
        <end position="123"/>
    </location>
</feature>
<dbReference type="Pfam" id="PF07715">
    <property type="entry name" value="Plug"/>
    <property type="match status" value="1"/>
</dbReference>